<organism evidence="2 3">
    <name type="scientific">Tilletia indica</name>
    <dbReference type="NCBI Taxonomy" id="43049"/>
    <lineage>
        <taxon>Eukaryota</taxon>
        <taxon>Fungi</taxon>
        <taxon>Dikarya</taxon>
        <taxon>Basidiomycota</taxon>
        <taxon>Ustilaginomycotina</taxon>
        <taxon>Exobasidiomycetes</taxon>
        <taxon>Tilletiales</taxon>
        <taxon>Tilletiaceae</taxon>
        <taxon>Tilletia</taxon>
    </lineage>
</organism>
<reference evidence="2" key="1">
    <citation type="submission" date="2016-04" db="EMBL/GenBank/DDBJ databases">
        <authorList>
            <person name="Nguyen H.D."/>
            <person name="Samba Siva P."/>
            <person name="Cullis J."/>
            <person name="Levesque C.A."/>
            <person name="Hambleton S."/>
        </authorList>
    </citation>
    <scope>NUCLEOTIDE SEQUENCE</scope>
    <source>
        <strain evidence="2">DAOMC 236416</strain>
    </source>
</reference>
<name>A0A8T8SLZ6_9BASI</name>
<evidence type="ECO:0000313" key="3">
    <source>
        <dbReference type="Proteomes" id="UP000077521"/>
    </source>
</evidence>
<dbReference type="AlphaFoldDB" id="A0A8T8SLZ6"/>
<keyword evidence="3" id="KW-1185">Reference proteome</keyword>
<evidence type="ECO:0000313" key="2">
    <source>
        <dbReference type="EMBL" id="KAE8241859.1"/>
    </source>
</evidence>
<gene>
    <name evidence="2" type="ORF">A4X13_0g7228</name>
</gene>
<accession>A0A8T8SLZ6</accession>
<protein>
    <recommendedName>
        <fullName evidence="4">DNA helicase</fullName>
    </recommendedName>
</protein>
<dbReference type="SUPFAM" id="SSF52540">
    <property type="entry name" value="P-loop containing nucleoside triphosphate hydrolases"/>
    <property type="match status" value="1"/>
</dbReference>
<dbReference type="Gene3D" id="3.40.50.300">
    <property type="entry name" value="P-loop containing nucleotide triphosphate hydrolases"/>
    <property type="match status" value="1"/>
</dbReference>
<comment type="caution">
    <text evidence="2">The sequence shown here is derived from an EMBL/GenBank/DDBJ whole genome shotgun (WGS) entry which is preliminary data.</text>
</comment>
<sequence>MLMLFKPWEMKDSISFKEDNETWTSAFQTFVSLAPQHITSIMDNMQQLHECHDARDDHSAQRKVREALLRGRSDFTGMDAYEGDADDDEVWLAAMQGNDTTEEGLDFCTSDLNDIIAQRAVDHAMAAGFYDATDGPQYNPGSSLPVEQGGDVAIDRADMAMKRLLAEKERVLQIRKGGDVPTASARTGPSVTSGPTQASSEPTLTTWNAEVENTRQKHMTRRFAGRHWNDLQEHHQWCLTLIEKYSLNEEQCLAFLLICDAEARSKADSLVSPLHLIIGGPGGTGKSQIFKAVQEFFALGSGQNRLKLTAPTGVAASNIAS</sequence>
<reference evidence="2" key="2">
    <citation type="journal article" date="2019" name="IMA Fungus">
        <title>Genome sequencing and comparison of five Tilletia species to identify candidate genes for the detection of regulated species infecting wheat.</title>
        <authorList>
            <person name="Nguyen H.D.T."/>
            <person name="Sultana T."/>
            <person name="Kesanakurti P."/>
            <person name="Hambleton S."/>
        </authorList>
    </citation>
    <scope>NUCLEOTIDE SEQUENCE</scope>
    <source>
        <strain evidence="2">DAOMC 236416</strain>
    </source>
</reference>
<feature type="compositionally biased region" description="Polar residues" evidence="1">
    <location>
        <begin position="184"/>
        <end position="202"/>
    </location>
</feature>
<evidence type="ECO:0008006" key="4">
    <source>
        <dbReference type="Google" id="ProtNLM"/>
    </source>
</evidence>
<dbReference type="InterPro" id="IPR027417">
    <property type="entry name" value="P-loop_NTPase"/>
</dbReference>
<proteinExistence type="predicted"/>
<evidence type="ECO:0000256" key="1">
    <source>
        <dbReference type="SAM" id="MobiDB-lite"/>
    </source>
</evidence>
<feature type="region of interest" description="Disordered" evidence="1">
    <location>
        <begin position="177"/>
        <end position="202"/>
    </location>
</feature>
<dbReference type="EMBL" id="LWDF02000843">
    <property type="protein sequence ID" value="KAE8241859.1"/>
    <property type="molecule type" value="Genomic_DNA"/>
</dbReference>
<dbReference type="Proteomes" id="UP000077521">
    <property type="component" value="Unassembled WGS sequence"/>
</dbReference>